<reference evidence="2" key="2">
    <citation type="journal article" date="2021" name="PeerJ">
        <title>Extensive microbial diversity within the chicken gut microbiome revealed by metagenomics and culture.</title>
        <authorList>
            <person name="Gilroy R."/>
            <person name="Ravi A."/>
            <person name="Getino M."/>
            <person name="Pursley I."/>
            <person name="Horton D.L."/>
            <person name="Alikhan N.F."/>
            <person name="Baker D."/>
            <person name="Gharbi K."/>
            <person name="Hall N."/>
            <person name="Watson M."/>
            <person name="Adriaenssens E.M."/>
            <person name="Foster-Nyarko E."/>
            <person name="Jarju S."/>
            <person name="Secka A."/>
            <person name="Antonio M."/>
            <person name="Oren A."/>
            <person name="Chaudhuri R.R."/>
            <person name="La Ragione R."/>
            <person name="Hildebrand F."/>
            <person name="Pallen M.J."/>
        </authorList>
    </citation>
    <scope>NUCLEOTIDE SEQUENCE</scope>
    <source>
        <strain evidence="2">B1-13419</strain>
    </source>
</reference>
<dbReference type="AlphaFoldDB" id="A0A9D9IL51"/>
<feature type="signal peptide" evidence="1">
    <location>
        <begin position="1"/>
        <end position="20"/>
    </location>
</feature>
<name>A0A9D9IL51_9BACT</name>
<dbReference type="Proteomes" id="UP000823757">
    <property type="component" value="Unassembled WGS sequence"/>
</dbReference>
<organism evidence="2 3">
    <name type="scientific">Candidatus Cryptobacteroides faecigallinarum</name>
    <dbReference type="NCBI Taxonomy" id="2840763"/>
    <lineage>
        <taxon>Bacteria</taxon>
        <taxon>Pseudomonadati</taxon>
        <taxon>Bacteroidota</taxon>
        <taxon>Bacteroidia</taxon>
        <taxon>Bacteroidales</taxon>
        <taxon>Candidatus Cryptobacteroides</taxon>
    </lineage>
</organism>
<dbReference type="EMBL" id="JADIMD010000032">
    <property type="protein sequence ID" value="MBO8474111.1"/>
    <property type="molecule type" value="Genomic_DNA"/>
</dbReference>
<feature type="chain" id="PRO_5039138589" description="TonB-dependent receptor" evidence="1">
    <location>
        <begin position="21"/>
        <end position="592"/>
    </location>
</feature>
<evidence type="ECO:0000313" key="3">
    <source>
        <dbReference type="Proteomes" id="UP000823757"/>
    </source>
</evidence>
<comment type="caution">
    <text evidence="2">The sequence shown here is derived from an EMBL/GenBank/DDBJ whole genome shotgun (WGS) entry which is preliminary data.</text>
</comment>
<evidence type="ECO:0000256" key="1">
    <source>
        <dbReference type="SAM" id="SignalP"/>
    </source>
</evidence>
<protein>
    <recommendedName>
        <fullName evidence="4">TonB-dependent receptor</fullName>
    </recommendedName>
</protein>
<sequence length="592" mass="65587">MYRSILHIVTAACMGCFAVAASGQDLDPTVEVTRDYQARHAEVDKPLMDMAVPDSVLRFEIDVDYTVTDNPYKGSYEFRPYSLDISPESSATDARTLFLRVGAGYQLHPVADFVYTPAFRTSAFSMSVYGTHRSYFGRYRALSLKETAGTNAELGWTRGSGKRYSGYDSYTRAGVNGRADWSSGFFTFDVGYLGYAAKDTLMKRGFDAVRADLRVASRTAAEKYFLYDLSVSYLYGRDKVPGAAGLNEHDFSVYASLGPVFSRQSRALLDVDLEYSGYTGSLSSSSVRFSLTPHYVLDKGRWFLDLGAEISVMAGNDRTGYAASPYLKTMHATRGQYVYPDIEVGFDAIRNYLNVYFKADGGDCINRYSSLLARSRFTGLSWAHSEAGMPLMDNTVERVNARLGLKGNIGSRFLYDINGGYARYHNMLLDAVILSSVSEYALPALAYGSCNMFFAEFNIGWHSQDIAADAKLKYVSTDLYRNMSVGFAPSPFTADVDIVYNWKKRIFAGLHCDAALARDGYCPADIMSGTPQAKTSVRIPGYADLGVSVEYKFNRKASVWVYGGNLLDMTIQRSPLYCESGIYFTAGITLSL</sequence>
<accession>A0A9D9IL51</accession>
<evidence type="ECO:0008006" key="4">
    <source>
        <dbReference type="Google" id="ProtNLM"/>
    </source>
</evidence>
<keyword evidence="1" id="KW-0732">Signal</keyword>
<reference evidence="2" key="1">
    <citation type="submission" date="2020-10" db="EMBL/GenBank/DDBJ databases">
        <authorList>
            <person name="Gilroy R."/>
        </authorList>
    </citation>
    <scope>NUCLEOTIDE SEQUENCE</scope>
    <source>
        <strain evidence="2">B1-13419</strain>
    </source>
</reference>
<evidence type="ECO:0000313" key="2">
    <source>
        <dbReference type="EMBL" id="MBO8474111.1"/>
    </source>
</evidence>
<gene>
    <name evidence="2" type="ORF">IAB91_02310</name>
</gene>
<proteinExistence type="predicted"/>